<dbReference type="PANTHER" id="PTHR47659">
    <property type="entry name" value="ZN(II)2CYS6 TRANSCRIPTION FACTOR (EUROFUNG)-RELATED"/>
    <property type="match status" value="1"/>
</dbReference>
<keyword evidence="7" id="KW-0238">DNA-binding</keyword>
<feature type="domain" description="Zn(2)-C6 fungal-type" evidence="11">
    <location>
        <begin position="68"/>
        <end position="97"/>
    </location>
</feature>
<comment type="caution">
    <text evidence="12">The sequence shown here is derived from an EMBL/GenBank/DDBJ whole genome shotgun (WGS) entry which is preliminary data.</text>
</comment>
<dbReference type="InterPro" id="IPR056751">
    <property type="entry name" value="PAS_13"/>
</dbReference>
<sequence length="802" mass="87502">MATPDAEDASPSPEYSGDQDGSEMADSKDQRASSDASPAQPTSNSTVTKPSSNAKDPLRPRRKKARRACFACQRAHLTCGDERPCQRCIKRGLQDACHDGVRKKAKYLHDAPPEALMPGVGGHYPHLANNGQHGAPTGPNAAASMNQANNYYPPTQQAAYSVYPNSSQGQMLPPMQDANVINSFNNQQSPISPQYGQNSNQQIPPVQNMGGMPQSQQPNPPGMQNLGDIAFDPSDPALFNFDLASLNFGNHYGALEFGMLGHMSSGAAETPPESINNPLNQAASIYSGPVSASGSAENLPMTGGFGFNESMSSADWQNAQSRNGSAAQIQTPNNTPASVTLDSTLGRDGSSMPLAYAVGAGPGSMTSASPSSVQDGMPGYEPLSPAFYNNQQQEHQRKHGQQMYSRQQQQAQSQRPQPQQQAQQNIANRKRRRDPSEIYDSVTSPYPYAEGFHGLSALLKERFSIAKRSRIHRALSSIRPSFIACTSTLNTDDLIFMEKSFQRTLYQYEEIINLISLPTIICRRTGQVAAVSQEFSMLTGWRKDVLLGHEPNLNINTGGTSGSAMNSGVASGNRTGAGFNTPRDVEKPQPVYLAELLNDNSTCQFYEDFAKLAFVAPRTAAFRHCKLVRYRTKDDLSSLEGMNIKSEESHNKENHDGNHGNRFINGNTIKLESAGTGASRPKEDDGLIDCMFCWSVKRDVFEVPMLIVLNVSPLFPGHTLPAHIPSSSSCQYYTSTTQSKALQRRCQLTFDVDSTRLLALRGSDFARNARQAHTRAKQSFGTPHCKSELIGSKTSLRFHREF</sequence>
<keyword evidence="5" id="KW-0862">Zinc</keyword>
<evidence type="ECO:0000259" key="11">
    <source>
        <dbReference type="PROSITE" id="PS50048"/>
    </source>
</evidence>
<keyword evidence="9" id="KW-0539">Nucleus</keyword>
<organism evidence="12 13">
    <name type="scientific">Phyllosticta citriasiana</name>
    <dbReference type="NCBI Taxonomy" id="595635"/>
    <lineage>
        <taxon>Eukaryota</taxon>
        <taxon>Fungi</taxon>
        <taxon>Dikarya</taxon>
        <taxon>Ascomycota</taxon>
        <taxon>Pezizomycotina</taxon>
        <taxon>Dothideomycetes</taxon>
        <taxon>Dothideomycetes incertae sedis</taxon>
        <taxon>Botryosphaeriales</taxon>
        <taxon>Phyllostictaceae</taxon>
        <taxon>Phyllosticta</taxon>
    </lineage>
</organism>
<evidence type="ECO:0000256" key="4">
    <source>
        <dbReference type="ARBA" id="ARBA00022723"/>
    </source>
</evidence>
<feature type="compositionally biased region" description="Polar residues" evidence="10">
    <location>
        <begin position="557"/>
        <end position="574"/>
    </location>
</feature>
<evidence type="ECO:0000256" key="9">
    <source>
        <dbReference type="ARBA" id="ARBA00023242"/>
    </source>
</evidence>
<dbReference type="Proteomes" id="UP001363622">
    <property type="component" value="Unassembled WGS sequence"/>
</dbReference>
<evidence type="ECO:0000256" key="1">
    <source>
        <dbReference type="ARBA" id="ARBA00004123"/>
    </source>
</evidence>
<dbReference type="Gene3D" id="4.10.240.10">
    <property type="entry name" value="Zn(2)-C6 fungal-type DNA-binding domain"/>
    <property type="match status" value="1"/>
</dbReference>
<keyword evidence="4" id="KW-0479">Metal-binding</keyword>
<name>A0ABR1KSA5_9PEZI</name>
<dbReference type="SMART" id="SM00066">
    <property type="entry name" value="GAL4"/>
    <property type="match status" value="1"/>
</dbReference>
<evidence type="ECO:0000313" key="12">
    <source>
        <dbReference type="EMBL" id="KAK7517681.1"/>
    </source>
</evidence>
<dbReference type="CDD" id="cd00067">
    <property type="entry name" value="GAL4"/>
    <property type="match status" value="1"/>
</dbReference>
<dbReference type="PROSITE" id="PS50048">
    <property type="entry name" value="ZN2_CY6_FUNGAL_2"/>
    <property type="match status" value="1"/>
</dbReference>
<dbReference type="Pfam" id="PF24990">
    <property type="entry name" value="PAS_13"/>
    <property type="match status" value="1"/>
</dbReference>
<feature type="compositionally biased region" description="Polar residues" evidence="10">
    <location>
        <begin position="364"/>
        <end position="374"/>
    </location>
</feature>
<keyword evidence="3" id="KW-0312">Gluconeogenesis</keyword>
<dbReference type="PANTHER" id="PTHR47659:SF1">
    <property type="entry name" value="TRANSCRIPTION ACTIVATOR OF GLUCONEOGENESIS ERT1"/>
    <property type="match status" value="1"/>
</dbReference>
<evidence type="ECO:0000313" key="13">
    <source>
        <dbReference type="Proteomes" id="UP001363622"/>
    </source>
</evidence>
<gene>
    <name evidence="12" type="ORF">IWZ03DRAFT_177287</name>
</gene>
<evidence type="ECO:0000256" key="6">
    <source>
        <dbReference type="ARBA" id="ARBA00023015"/>
    </source>
</evidence>
<feature type="compositionally biased region" description="Polar residues" evidence="10">
    <location>
        <begin position="310"/>
        <end position="343"/>
    </location>
</feature>
<dbReference type="SUPFAM" id="SSF57701">
    <property type="entry name" value="Zn2/Cys6 DNA-binding domain"/>
    <property type="match status" value="1"/>
</dbReference>
<feature type="compositionally biased region" description="Low complexity" evidence="10">
    <location>
        <begin position="401"/>
        <end position="424"/>
    </location>
</feature>
<evidence type="ECO:0000256" key="2">
    <source>
        <dbReference type="ARBA" id="ARBA00010855"/>
    </source>
</evidence>
<feature type="region of interest" description="Disordered" evidence="10">
    <location>
        <begin position="1"/>
        <end position="62"/>
    </location>
</feature>
<evidence type="ECO:0000256" key="10">
    <source>
        <dbReference type="SAM" id="MobiDB-lite"/>
    </source>
</evidence>
<proteinExistence type="inferred from homology"/>
<feature type="region of interest" description="Disordered" evidence="10">
    <location>
        <begin position="362"/>
        <end position="442"/>
    </location>
</feature>
<dbReference type="InterPro" id="IPR050335">
    <property type="entry name" value="ERT1_acuK_gluconeogen_tf"/>
</dbReference>
<comment type="similarity">
    <text evidence="2">Belongs to the ERT1/acuK family.</text>
</comment>
<keyword evidence="6" id="KW-0805">Transcription regulation</keyword>
<evidence type="ECO:0000256" key="8">
    <source>
        <dbReference type="ARBA" id="ARBA00023163"/>
    </source>
</evidence>
<dbReference type="InterPro" id="IPR001138">
    <property type="entry name" value="Zn2Cys6_DnaBD"/>
</dbReference>
<feature type="compositionally biased region" description="Polar residues" evidence="10">
    <location>
        <begin position="33"/>
        <end position="54"/>
    </location>
</feature>
<protein>
    <recommendedName>
        <fullName evidence="11">Zn(2)-C6 fungal-type domain-containing protein</fullName>
    </recommendedName>
</protein>
<evidence type="ECO:0000256" key="7">
    <source>
        <dbReference type="ARBA" id="ARBA00023125"/>
    </source>
</evidence>
<comment type="subcellular location">
    <subcellularLocation>
        <location evidence="1">Nucleus</location>
    </subcellularLocation>
</comment>
<dbReference type="EMBL" id="JBBPHU010000005">
    <property type="protein sequence ID" value="KAK7517681.1"/>
    <property type="molecule type" value="Genomic_DNA"/>
</dbReference>
<feature type="region of interest" description="Disordered" evidence="10">
    <location>
        <begin position="310"/>
        <end position="346"/>
    </location>
</feature>
<reference evidence="12 13" key="1">
    <citation type="submission" date="2024-04" db="EMBL/GenBank/DDBJ databases">
        <title>Phyllosticta paracitricarpa is synonymous to the EU quarantine fungus P. citricarpa based on phylogenomic analyses.</title>
        <authorList>
            <consortium name="Lawrence Berkeley National Laboratory"/>
            <person name="Van Ingen-Buijs V.A."/>
            <person name="Van Westerhoven A.C."/>
            <person name="Haridas S."/>
            <person name="Skiadas P."/>
            <person name="Martin F."/>
            <person name="Groenewald J.Z."/>
            <person name="Crous P.W."/>
            <person name="Seidl M.F."/>
        </authorList>
    </citation>
    <scope>NUCLEOTIDE SEQUENCE [LARGE SCALE GENOMIC DNA]</scope>
    <source>
        <strain evidence="12 13">CBS 123371</strain>
    </source>
</reference>
<dbReference type="InterPro" id="IPR036864">
    <property type="entry name" value="Zn2-C6_fun-type_DNA-bd_sf"/>
</dbReference>
<evidence type="ECO:0000256" key="5">
    <source>
        <dbReference type="ARBA" id="ARBA00022833"/>
    </source>
</evidence>
<keyword evidence="13" id="KW-1185">Reference proteome</keyword>
<accession>A0ABR1KSA5</accession>
<keyword evidence="8" id="KW-0804">Transcription</keyword>
<feature type="region of interest" description="Disordered" evidence="10">
    <location>
        <begin position="557"/>
        <end position="583"/>
    </location>
</feature>
<evidence type="ECO:0000256" key="3">
    <source>
        <dbReference type="ARBA" id="ARBA00022432"/>
    </source>
</evidence>